<feature type="domain" description="Transposase IS204/IS1001/IS1096/IS1165 DDE" evidence="1">
    <location>
        <begin position="3"/>
        <end position="94"/>
    </location>
</feature>
<dbReference type="Proteomes" id="UP000095662">
    <property type="component" value="Unassembled WGS sequence"/>
</dbReference>
<dbReference type="InterPro" id="IPR002560">
    <property type="entry name" value="Transposase_DDE"/>
</dbReference>
<dbReference type="Pfam" id="PF01610">
    <property type="entry name" value="DDE_Tnp_ISL3"/>
    <property type="match status" value="1"/>
</dbReference>
<organism evidence="2 3">
    <name type="scientific">[Eubacterium] siraeum</name>
    <dbReference type="NCBI Taxonomy" id="39492"/>
    <lineage>
        <taxon>Bacteria</taxon>
        <taxon>Bacillati</taxon>
        <taxon>Bacillota</taxon>
        <taxon>Clostridia</taxon>
        <taxon>Eubacteriales</taxon>
        <taxon>Oscillospiraceae</taxon>
        <taxon>Oscillospiraceae incertae sedis</taxon>
    </lineage>
</organism>
<dbReference type="OrthoDB" id="1856140at2"/>
<dbReference type="InterPro" id="IPR047951">
    <property type="entry name" value="Transpos_ISL3"/>
</dbReference>
<dbReference type="STRING" id="39492.ERS852540_01928"/>
<reference evidence="2 3" key="1">
    <citation type="submission" date="2015-09" db="EMBL/GenBank/DDBJ databases">
        <authorList>
            <consortium name="Pathogen Informatics"/>
        </authorList>
    </citation>
    <scope>NUCLEOTIDE SEQUENCE [LARGE SCALE GENOMIC DNA]</scope>
    <source>
        <strain evidence="2 3">2789STDY5834928</strain>
    </source>
</reference>
<gene>
    <name evidence="2" type="ORF">ERS852540_01928</name>
</gene>
<dbReference type="PANTHER" id="PTHR33498:SF1">
    <property type="entry name" value="TRANSPOSASE FOR INSERTION SEQUENCE ELEMENT IS1557"/>
    <property type="match status" value="1"/>
</dbReference>
<evidence type="ECO:0000259" key="1">
    <source>
        <dbReference type="Pfam" id="PF01610"/>
    </source>
</evidence>
<evidence type="ECO:0000313" key="2">
    <source>
        <dbReference type="EMBL" id="CUQ89475.1"/>
    </source>
</evidence>
<sequence>MDAHCLKEKFFTVLRSSAEQAETMLSEWIHIAEISSLEDFRYCARTLKSWFDGIISSFAYSYTNGFTEGCNNKVKVLKRNAYGYRNFRRFRNRILHIFSHQKLSADS</sequence>
<protein>
    <submittedName>
        <fullName evidence="2">Transposase and inactivated derivatives</fullName>
    </submittedName>
</protein>
<dbReference type="AlphaFoldDB" id="A0A174ZQB3"/>
<dbReference type="EMBL" id="CZBY01000016">
    <property type="protein sequence ID" value="CUQ89475.1"/>
    <property type="molecule type" value="Genomic_DNA"/>
</dbReference>
<evidence type="ECO:0000313" key="3">
    <source>
        <dbReference type="Proteomes" id="UP000095662"/>
    </source>
</evidence>
<accession>A0A174ZQB3</accession>
<name>A0A174ZQB3_9FIRM</name>
<proteinExistence type="predicted"/>
<dbReference type="PANTHER" id="PTHR33498">
    <property type="entry name" value="TRANSPOSASE FOR INSERTION SEQUENCE ELEMENT IS1557"/>
    <property type="match status" value="1"/>
</dbReference>